<comment type="caution">
    <text evidence="2">The sequence shown here is derived from an EMBL/GenBank/DDBJ whole genome shotgun (WGS) entry which is preliminary data.</text>
</comment>
<keyword evidence="1" id="KW-0812">Transmembrane</keyword>
<dbReference type="AlphaFoldDB" id="A0A327ZHA3"/>
<protein>
    <submittedName>
        <fullName evidence="2">Uncharacterized protein</fullName>
    </submittedName>
</protein>
<dbReference type="RefSeq" id="WP_111648533.1">
    <property type="nucleotide sequence ID" value="NZ_JACHWI010000004.1"/>
</dbReference>
<proteinExistence type="predicted"/>
<dbReference type="EMBL" id="QLMJ01000003">
    <property type="protein sequence ID" value="RAK40522.1"/>
    <property type="molecule type" value="Genomic_DNA"/>
</dbReference>
<evidence type="ECO:0000256" key="1">
    <source>
        <dbReference type="SAM" id="Phobius"/>
    </source>
</evidence>
<keyword evidence="1" id="KW-0472">Membrane</keyword>
<feature type="transmembrane region" description="Helical" evidence="1">
    <location>
        <begin position="49"/>
        <end position="70"/>
    </location>
</feature>
<evidence type="ECO:0000313" key="3">
    <source>
        <dbReference type="Proteomes" id="UP000249341"/>
    </source>
</evidence>
<feature type="transmembrane region" description="Helical" evidence="1">
    <location>
        <begin position="106"/>
        <end position="124"/>
    </location>
</feature>
<feature type="transmembrane region" description="Helical" evidence="1">
    <location>
        <begin position="77"/>
        <end position="100"/>
    </location>
</feature>
<sequence length="137" mass="13741">MVEQTSRRDSAGGFTLLMLSTTASILLLTVTLLVAASEDVAEATVFGKAGTVAVTVGAAIVVCVSAVIAWRGSGSAVRAVAVGMSIVAAVLVATLAYLFLFSDNTQFGAGLLLVCAAVLVALGGREVAHASGTREAR</sequence>
<keyword evidence="3" id="KW-1185">Reference proteome</keyword>
<organism evidence="2 3">
    <name type="scientific">Actinoplanes lutulentus</name>
    <dbReference type="NCBI Taxonomy" id="1287878"/>
    <lineage>
        <taxon>Bacteria</taxon>
        <taxon>Bacillati</taxon>
        <taxon>Actinomycetota</taxon>
        <taxon>Actinomycetes</taxon>
        <taxon>Micromonosporales</taxon>
        <taxon>Micromonosporaceae</taxon>
        <taxon>Actinoplanes</taxon>
    </lineage>
</organism>
<evidence type="ECO:0000313" key="2">
    <source>
        <dbReference type="EMBL" id="RAK40522.1"/>
    </source>
</evidence>
<dbReference type="Proteomes" id="UP000249341">
    <property type="component" value="Unassembled WGS sequence"/>
</dbReference>
<name>A0A327ZHA3_9ACTN</name>
<accession>A0A327ZHA3</accession>
<keyword evidence="1" id="KW-1133">Transmembrane helix</keyword>
<reference evidence="2 3" key="1">
    <citation type="submission" date="2018-06" db="EMBL/GenBank/DDBJ databases">
        <title>Genomic Encyclopedia of Type Strains, Phase III (KMG-III): the genomes of soil and plant-associated and newly described type strains.</title>
        <authorList>
            <person name="Whitman W."/>
        </authorList>
    </citation>
    <scope>NUCLEOTIDE SEQUENCE [LARGE SCALE GENOMIC DNA]</scope>
    <source>
        <strain evidence="2 3">CGMCC 4.7090</strain>
    </source>
</reference>
<gene>
    <name evidence="2" type="ORF">B0I29_103560</name>
</gene>
<feature type="transmembrane region" description="Helical" evidence="1">
    <location>
        <begin position="12"/>
        <end position="37"/>
    </location>
</feature>